<proteinExistence type="predicted"/>
<keyword evidence="3" id="KW-1185">Reference proteome</keyword>
<evidence type="ECO:0000313" key="3">
    <source>
        <dbReference type="Proteomes" id="UP000240912"/>
    </source>
</evidence>
<dbReference type="AlphaFoldDB" id="A0A2T3HJX2"/>
<dbReference type="InterPro" id="IPR029058">
    <property type="entry name" value="AB_hydrolase_fold"/>
</dbReference>
<dbReference type="Pfam" id="PF12697">
    <property type="entry name" value="Abhydrolase_6"/>
    <property type="match status" value="1"/>
</dbReference>
<dbReference type="InterPro" id="IPR000073">
    <property type="entry name" value="AB_hydrolase_1"/>
</dbReference>
<dbReference type="InterPro" id="IPR050266">
    <property type="entry name" value="AB_hydrolase_sf"/>
</dbReference>
<name>A0A2T3HJX2_9SPHI</name>
<gene>
    <name evidence="2" type="ORF">C7T94_08810</name>
</gene>
<dbReference type="GO" id="GO:0016020">
    <property type="term" value="C:membrane"/>
    <property type="evidence" value="ECO:0007669"/>
    <property type="project" value="TreeGrafter"/>
</dbReference>
<protein>
    <recommendedName>
        <fullName evidence="1">AB hydrolase-1 domain-containing protein</fullName>
    </recommendedName>
</protein>
<feature type="domain" description="AB hydrolase-1" evidence="1">
    <location>
        <begin position="103"/>
        <end position="350"/>
    </location>
</feature>
<dbReference type="EMBL" id="PYLS01000005">
    <property type="protein sequence ID" value="PST82742.1"/>
    <property type="molecule type" value="Genomic_DNA"/>
</dbReference>
<dbReference type="PANTHER" id="PTHR43798">
    <property type="entry name" value="MONOACYLGLYCEROL LIPASE"/>
    <property type="match status" value="1"/>
</dbReference>
<sequence length="361" mass="39941">MLHEYTAAPPGATVSCTFGLAQLSANITDMIQLKRSLCSANTKLLLITAALLFGRYPLSWLLSGGGRRMRPDRFKNQQTQLLSRPGGNTFFVEFDGAADSPPVVLIHGLNSDSRQWYHQRRWLRRHFRLVLVDLPGHGRSPRPSDLSVAALAADLHHLVKTLRLESPVFYGHSLGSMLILQYFKDGHRPLPGAAILQQSAYENPLRHTALGPVLAMIQKPVLRPFLDFVKKHPALFQVLGWVSYLSGLSAAFYRFIFFTGRQPAADLRLMARLAVNCPPDVVAEAILQMMSFDASAAMAEIEAPCLVLSGNQDRISRPYTAAYEAAKIPGARHEQLPGGHLALVEWPEATNHAIAAFLHTR</sequence>
<evidence type="ECO:0000313" key="2">
    <source>
        <dbReference type="EMBL" id="PST82742.1"/>
    </source>
</evidence>
<accession>A0A2T3HJX2</accession>
<dbReference type="PANTHER" id="PTHR43798:SF33">
    <property type="entry name" value="HYDROLASE, PUTATIVE (AFU_ORTHOLOGUE AFUA_2G14860)-RELATED"/>
    <property type="match status" value="1"/>
</dbReference>
<organism evidence="2 3">
    <name type="scientific">Pedobacter yulinensis</name>
    <dbReference type="NCBI Taxonomy" id="2126353"/>
    <lineage>
        <taxon>Bacteria</taxon>
        <taxon>Pseudomonadati</taxon>
        <taxon>Bacteroidota</taxon>
        <taxon>Sphingobacteriia</taxon>
        <taxon>Sphingobacteriales</taxon>
        <taxon>Sphingobacteriaceae</taxon>
        <taxon>Pedobacter</taxon>
    </lineage>
</organism>
<comment type="caution">
    <text evidence="2">The sequence shown here is derived from an EMBL/GenBank/DDBJ whole genome shotgun (WGS) entry which is preliminary data.</text>
</comment>
<dbReference type="SUPFAM" id="SSF53474">
    <property type="entry name" value="alpha/beta-Hydrolases"/>
    <property type="match status" value="1"/>
</dbReference>
<dbReference type="Proteomes" id="UP000240912">
    <property type="component" value="Unassembled WGS sequence"/>
</dbReference>
<dbReference type="Gene3D" id="3.40.50.1820">
    <property type="entry name" value="alpha/beta hydrolase"/>
    <property type="match status" value="1"/>
</dbReference>
<dbReference type="OrthoDB" id="9799612at2"/>
<reference evidence="2 3" key="1">
    <citation type="submission" date="2018-03" db="EMBL/GenBank/DDBJ databases">
        <authorList>
            <person name="Keele B.F."/>
        </authorList>
    </citation>
    <scope>NUCLEOTIDE SEQUENCE [LARGE SCALE GENOMIC DNA]</scope>
    <source>
        <strain evidence="2 3">YL28-9</strain>
    </source>
</reference>
<evidence type="ECO:0000259" key="1">
    <source>
        <dbReference type="Pfam" id="PF12697"/>
    </source>
</evidence>